<dbReference type="EMBL" id="CM009294">
    <property type="protein sequence ID" value="RQO90387.1"/>
    <property type="molecule type" value="Genomic_DNA"/>
</dbReference>
<organism evidence="1 2">
    <name type="scientific">Populus trichocarpa</name>
    <name type="common">Western balsam poplar</name>
    <name type="synonym">Populus balsamifera subsp. trichocarpa</name>
    <dbReference type="NCBI Taxonomy" id="3694"/>
    <lineage>
        <taxon>Eukaryota</taxon>
        <taxon>Viridiplantae</taxon>
        <taxon>Streptophyta</taxon>
        <taxon>Embryophyta</taxon>
        <taxon>Tracheophyta</taxon>
        <taxon>Spermatophyta</taxon>
        <taxon>Magnoliopsida</taxon>
        <taxon>eudicotyledons</taxon>
        <taxon>Gunneridae</taxon>
        <taxon>Pentapetalae</taxon>
        <taxon>rosids</taxon>
        <taxon>fabids</taxon>
        <taxon>Malpighiales</taxon>
        <taxon>Salicaceae</taxon>
        <taxon>Saliceae</taxon>
        <taxon>Populus</taxon>
    </lineage>
</organism>
<name>A0A3N7EXU4_POPTR</name>
<reference evidence="1 2" key="1">
    <citation type="journal article" date="2006" name="Science">
        <title>The genome of black cottonwood, Populus trichocarpa (Torr. &amp; Gray).</title>
        <authorList>
            <person name="Tuskan G.A."/>
            <person name="Difazio S."/>
            <person name="Jansson S."/>
            <person name="Bohlmann J."/>
            <person name="Grigoriev I."/>
            <person name="Hellsten U."/>
            <person name="Putnam N."/>
            <person name="Ralph S."/>
            <person name="Rombauts S."/>
            <person name="Salamov A."/>
            <person name="Schein J."/>
            <person name="Sterck L."/>
            <person name="Aerts A."/>
            <person name="Bhalerao R.R."/>
            <person name="Bhalerao R.P."/>
            <person name="Blaudez D."/>
            <person name="Boerjan W."/>
            <person name="Brun A."/>
            <person name="Brunner A."/>
            <person name="Busov V."/>
            <person name="Campbell M."/>
            <person name="Carlson J."/>
            <person name="Chalot M."/>
            <person name="Chapman J."/>
            <person name="Chen G.L."/>
            <person name="Cooper D."/>
            <person name="Coutinho P.M."/>
            <person name="Couturier J."/>
            <person name="Covert S."/>
            <person name="Cronk Q."/>
            <person name="Cunningham R."/>
            <person name="Davis J."/>
            <person name="Degroeve S."/>
            <person name="Dejardin A."/>
            <person name="Depamphilis C."/>
            <person name="Detter J."/>
            <person name="Dirks B."/>
            <person name="Dubchak I."/>
            <person name="Duplessis S."/>
            <person name="Ehlting J."/>
            <person name="Ellis B."/>
            <person name="Gendler K."/>
            <person name="Goodstein D."/>
            <person name="Gribskov M."/>
            <person name="Grimwood J."/>
            <person name="Groover A."/>
            <person name="Gunter L."/>
            <person name="Hamberger B."/>
            <person name="Heinze B."/>
            <person name="Helariutta Y."/>
            <person name="Henrissat B."/>
            <person name="Holligan D."/>
            <person name="Holt R."/>
            <person name="Huang W."/>
            <person name="Islam-Faridi N."/>
            <person name="Jones S."/>
            <person name="Jones-Rhoades M."/>
            <person name="Jorgensen R."/>
            <person name="Joshi C."/>
            <person name="Kangasjarvi J."/>
            <person name="Karlsson J."/>
            <person name="Kelleher C."/>
            <person name="Kirkpatrick R."/>
            <person name="Kirst M."/>
            <person name="Kohler A."/>
            <person name="Kalluri U."/>
            <person name="Larimer F."/>
            <person name="Leebens-Mack J."/>
            <person name="Leple J.C."/>
            <person name="Locascio P."/>
            <person name="Lou Y."/>
            <person name="Lucas S."/>
            <person name="Martin F."/>
            <person name="Montanini B."/>
            <person name="Napoli C."/>
            <person name="Nelson D.R."/>
            <person name="Nelson C."/>
            <person name="Nieminen K."/>
            <person name="Nilsson O."/>
            <person name="Pereda V."/>
            <person name="Peter G."/>
            <person name="Philippe R."/>
            <person name="Pilate G."/>
            <person name="Poliakov A."/>
            <person name="Razumovskaya J."/>
            <person name="Richardson P."/>
            <person name="Rinaldi C."/>
            <person name="Ritland K."/>
            <person name="Rouze P."/>
            <person name="Ryaboy D."/>
            <person name="Schmutz J."/>
            <person name="Schrader J."/>
            <person name="Segerman B."/>
            <person name="Shin H."/>
            <person name="Siddiqui A."/>
            <person name="Sterky F."/>
            <person name="Terry A."/>
            <person name="Tsai C.J."/>
            <person name="Uberbacher E."/>
            <person name="Unneberg P."/>
            <person name="Vahala J."/>
            <person name="Wall K."/>
            <person name="Wessler S."/>
            <person name="Yang G."/>
            <person name="Yin T."/>
            <person name="Douglas C."/>
            <person name="Marra M."/>
            <person name="Sandberg G."/>
            <person name="Van de Peer Y."/>
            <person name="Rokhsar D."/>
        </authorList>
    </citation>
    <scope>NUCLEOTIDE SEQUENCE [LARGE SCALE GENOMIC DNA]</scope>
    <source>
        <strain evidence="2">cv. Nisqually</strain>
    </source>
</reference>
<dbReference type="InParanoid" id="A0A3N7EXU4"/>
<dbReference type="Proteomes" id="UP000006729">
    <property type="component" value="Chromosome 5"/>
</dbReference>
<gene>
    <name evidence="1" type="ORF">POPTR_005G116550</name>
</gene>
<keyword evidence="2" id="KW-1185">Reference proteome</keyword>
<accession>A0A3N7EXU4</accession>
<evidence type="ECO:0000313" key="1">
    <source>
        <dbReference type="EMBL" id="RQO90387.1"/>
    </source>
</evidence>
<proteinExistence type="predicted"/>
<protein>
    <submittedName>
        <fullName evidence="1">Uncharacterized protein</fullName>
    </submittedName>
</protein>
<evidence type="ECO:0000313" key="2">
    <source>
        <dbReference type="Proteomes" id="UP000006729"/>
    </source>
</evidence>
<sequence length="48" mass="5516">MALQAFLSLINDLKITQTTKESYSSRLPCSPSHLFSRMKRQDLKCKIS</sequence>
<dbReference type="AlphaFoldDB" id="A0A3N7EXU4"/>